<dbReference type="SUPFAM" id="SSF56059">
    <property type="entry name" value="Glutathione synthetase ATP-binding domain-like"/>
    <property type="match status" value="1"/>
</dbReference>
<proteinExistence type="predicted"/>
<evidence type="ECO:0000313" key="3">
    <source>
        <dbReference type="Proteomes" id="UP001589693"/>
    </source>
</evidence>
<dbReference type="SUPFAM" id="SSF52210">
    <property type="entry name" value="Succinyl-CoA synthetase domains"/>
    <property type="match status" value="2"/>
</dbReference>
<name>A0ABV5ZYC8_9PSEU</name>
<dbReference type="CDD" id="cd04301">
    <property type="entry name" value="NAT_SF"/>
    <property type="match status" value="1"/>
</dbReference>
<dbReference type="Gene3D" id="3.40.50.720">
    <property type="entry name" value="NAD(P)-binding Rossmann-like Domain"/>
    <property type="match status" value="1"/>
</dbReference>
<protein>
    <submittedName>
        <fullName evidence="2">GNAT family N-acetyltransferase</fullName>
        <ecNumber evidence="2">2.3.1.-</ecNumber>
    </submittedName>
</protein>
<accession>A0ABV5ZYC8</accession>
<dbReference type="PANTHER" id="PTHR42793:SF1">
    <property type="entry name" value="PEPTIDYL-LYSINE N-ACETYLTRANSFERASE PATZ"/>
    <property type="match status" value="1"/>
</dbReference>
<dbReference type="InterPro" id="IPR000182">
    <property type="entry name" value="GNAT_dom"/>
</dbReference>
<dbReference type="Pfam" id="PF19045">
    <property type="entry name" value="Ligase_CoA_2"/>
    <property type="match status" value="1"/>
</dbReference>
<evidence type="ECO:0000313" key="2">
    <source>
        <dbReference type="EMBL" id="MFB9905385.1"/>
    </source>
</evidence>
<dbReference type="Pfam" id="PF13549">
    <property type="entry name" value="ATP-grasp_5"/>
    <property type="match status" value="1"/>
</dbReference>
<dbReference type="Gene3D" id="3.30.470.20">
    <property type="entry name" value="ATP-grasp fold, B domain"/>
    <property type="match status" value="1"/>
</dbReference>
<dbReference type="SUPFAM" id="SSF55729">
    <property type="entry name" value="Acyl-CoA N-acyltransferases (Nat)"/>
    <property type="match status" value="1"/>
</dbReference>
<reference evidence="2 3" key="1">
    <citation type="submission" date="2024-09" db="EMBL/GenBank/DDBJ databases">
        <authorList>
            <person name="Sun Q."/>
            <person name="Mori K."/>
        </authorList>
    </citation>
    <scope>NUCLEOTIDE SEQUENCE [LARGE SCALE GENOMIC DNA]</scope>
    <source>
        <strain evidence="2 3">TBRC 7907</strain>
    </source>
</reference>
<dbReference type="InterPro" id="IPR032875">
    <property type="entry name" value="Succ_CoA_lig_flav_dom"/>
</dbReference>
<dbReference type="InterPro" id="IPR036291">
    <property type="entry name" value="NAD(P)-bd_dom_sf"/>
</dbReference>
<comment type="caution">
    <text evidence="2">The sequence shown here is derived from an EMBL/GenBank/DDBJ whole genome shotgun (WGS) entry which is preliminary data.</text>
</comment>
<dbReference type="GO" id="GO:0016746">
    <property type="term" value="F:acyltransferase activity"/>
    <property type="evidence" value="ECO:0007669"/>
    <property type="project" value="UniProtKB-KW"/>
</dbReference>
<dbReference type="PANTHER" id="PTHR42793">
    <property type="entry name" value="COA BINDING DOMAIN CONTAINING PROTEIN"/>
    <property type="match status" value="1"/>
</dbReference>
<dbReference type="InterPro" id="IPR013815">
    <property type="entry name" value="ATP_grasp_subdomain_1"/>
</dbReference>
<dbReference type="RefSeq" id="WP_377852690.1">
    <property type="nucleotide sequence ID" value="NZ_JBHLZU010000012.1"/>
</dbReference>
<dbReference type="PROSITE" id="PS51186">
    <property type="entry name" value="GNAT"/>
    <property type="match status" value="1"/>
</dbReference>
<keyword evidence="2" id="KW-0808">Transferase</keyword>
<sequence>MTATRALLTDGRTVLLRAVREADLPAIRALHENLPEQDRYFRFFSMAHTVIEHYVRRLAHEADARFGALGAWLDEEVIGVASYQTLADPEHADIAVVVAHSEQAHGVGTLLLEHLGSLARRRGVRYLHADLLTVNARMVRVLTDCGLPAEMVRDGSTMTVTLRLAPDESYQEAVRVREMVADRASLRSVLEPTSVAVVGAGRSPGSVGHAVLRNLVEGGFRGTVWPVNPKADTVAGLRCYPDVGVLPEVPELAVVCVPAAAVPAVAEECGRRGVRALVVVTAGITEQPELADALRTAVVRHGMRLVGPNCLGVVNTDPAVGLHAGFARPPDPAGDIGVVTQSGGVGIALLDRLRQLGLGVSTMVSTGDKYDISGNDMLMWWGQDERTRLAVLYLESFGNPRKFSRLARHLAATRPVLAVRAGTSETARRAAASHTAAAATPAVTRDAVFAQAGVVAVDDLDELVEVMALLHAQPVPSGREVAVVSNAGGVGVLAADACARESLVLPELSEATTAGLRALLPAHAGLGNPVDTTAAPDAATFAESVRLVLTDPAVHAMVAISVPTALGDTGQRVGDLAELAAELAKPLVLVRPEQQARVELVTVGTRRLPSYSDPSAAARALSAALSHRRSSSRDAGVVPDLPGIDVEAARAVLAAYPDGGWLTPEHLRAVLEAFGVPLVPSVLATTAEQVVAAQRSFDQPVALKAVAEGVLHKSEAGGVLLNVSPSEARACAEQLWRRFGDALRAVEVQPMAEPGTELLIGVTSDERFGPLVACGLGGVVTEVLADRAFRLVPLSTTDAVEMVESLRAAPLLHGYRGTPPADVAAVHDVLLRVARLAELLPEVAELDLNPVLAGPKGCVAVDARIRVVPRQEADPWLRRLRL</sequence>
<dbReference type="SMART" id="SM00881">
    <property type="entry name" value="CoA_binding"/>
    <property type="match status" value="1"/>
</dbReference>
<keyword evidence="2" id="KW-0012">Acyltransferase</keyword>
<dbReference type="Gene3D" id="3.40.50.261">
    <property type="entry name" value="Succinyl-CoA synthetase domains"/>
    <property type="match status" value="2"/>
</dbReference>
<dbReference type="Pfam" id="PF00583">
    <property type="entry name" value="Acetyltransf_1"/>
    <property type="match status" value="1"/>
</dbReference>
<dbReference type="EMBL" id="JBHLZU010000012">
    <property type="protein sequence ID" value="MFB9905385.1"/>
    <property type="molecule type" value="Genomic_DNA"/>
</dbReference>
<dbReference type="InterPro" id="IPR016102">
    <property type="entry name" value="Succinyl-CoA_synth-like"/>
</dbReference>
<dbReference type="Gene3D" id="3.40.630.30">
    <property type="match status" value="1"/>
</dbReference>
<dbReference type="Pfam" id="PF13380">
    <property type="entry name" value="CoA_binding_2"/>
    <property type="match status" value="1"/>
</dbReference>
<dbReference type="Gene3D" id="3.30.1490.20">
    <property type="entry name" value="ATP-grasp fold, A domain"/>
    <property type="match status" value="1"/>
</dbReference>
<dbReference type="EC" id="2.3.1.-" evidence="2"/>
<dbReference type="InterPro" id="IPR043938">
    <property type="entry name" value="Ligase_CoA_dom"/>
</dbReference>
<dbReference type="InterPro" id="IPR016181">
    <property type="entry name" value="Acyl_CoA_acyltransferase"/>
</dbReference>
<evidence type="ECO:0000259" key="1">
    <source>
        <dbReference type="PROSITE" id="PS51186"/>
    </source>
</evidence>
<gene>
    <name evidence="2" type="ORF">ACFFQA_15735</name>
</gene>
<dbReference type="Proteomes" id="UP001589693">
    <property type="component" value="Unassembled WGS sequence"/>
</dbReference>
<keyword evidence="3" id="KW-1185">Reference proteome</keyword>
<dbReference type="Pfam" id="PF13607">
    <property type="entry name" value="Succ_CoA_lig"/>
    <property type="match status" value="1"/>
</dbReference>
<dbReference type="SUPFAM" id="SSF51735">
    <property type="entry name" value="NAD(P)-binding Rossmann-fold domains"/>
    <property type="match status" value="1"/>
</dbReference>
<organism evidence="2 3">
    <name type="scientific">Allokutzneria oryzae</name>
    <dbReference type="NCBI Taxonomy" id="1378989"/>
    <lineage>
        <taxon>Bacteria</taxon>
        <taxon>Bacillati</taxon>
        <taxon>Actinomycetota</taxon>
        <taxon>Actinomycetes</taxon>
        <taxon>Pseudonocardiales</taxon>
        <taxon>Pseudonocardiaceae</taxon>
        <taxon>Allokutzneria</taxon>
    </lineage>
</organism>
<feature type="domain" description="N-acetyltransferase" evidence="1">
    <location>
        <begin position="14"/>
        <end position="163"/>
    </location>
</feature>
<dbReference type="InterPro" id="IPR003781">
    <property type="entry name" value="CoA-bd"/>
</dbReference>